<protein>
    <submittedName>
        <fullName evidence="1">Uncharacterized protein</fullName>
    </submittedName>
</protein>
<proteinExistence type="predicted"/>
<dbReference type="EMBL" id="CP095045">
    <property type="protein sequence ID" value="UOQ58558.1"/>
    <property type="molecule type" value="Genomic_DNA"/>
</dbReference>
<accession>A0ABY4FQL1</accession>
<keyword evidence="2" id="KW-1185">Reference proteome</keyword>
<sequence length="108" mass="11698">MSWGAFFYPHTVHVRDLSLGTGVGVSYGTERALAAEVKDEQRMVRDRDGREVVSNTQVSVDLGANVAPGSLVTVWKGTSAEREAQVLAVGRNDNEGSPLDSFLLLHLE</sequence>
<evidence type="ECO:0000313" key="2">
    <source>
        <dbReference type="Proteomes" id="UP000831786"/>
    </source>
</evidence>
<name>A0ABY4FQL1_9MICO</name>
<reference evidence="1 2" key="1">
    <citation type="submission" date="2022-04" db="EMBL/GenBank/DDBJ databases">
        <title>Leucobacter sp. isolated from rhizosphere of garlic.</title>
        <authorList>
            <person name="Won M."/>
            <person name="Lee C.-M."/>
            <person name="Woen H.-Y."/>
            <person name="Kwon S.-W."/>
        </authorList>
    </citation>
    <scope>NUCLEOTIDE SEQUENCE [LARGE SCALE GENOMIC DNA]</scope>
    <source>
        <strain evidence="1 2">H21R-40</strain>
    </source>
</reference>
<dbReference type="Proteomes" id="UP000831786">
    <property type="component" value="Chromosome"/>
</dbReference>
<evidence type="ECO:0000313" key="1">
    <source>
        <dbReference type="EMBL" id="UOQ58558.1"/>
    </source>
</evidence>
<dbReference type="RefSeq" id="WP_244729603.1">
    <property type="nucleotide sequence ID" value="NZ_CP095045.1"/>
</dbReference>
<organism evidence="1 2">
    <name type="scientific">Leucobacter allii</name>
    <dbReference type="NCBI Taxonomy" id="2932247"/>
    <lineage>
        <taxon>Bacteria</taxon>
        <taxon>Bacillati</taxon>
        <taxon>Actinomycetota</taxon>
        <taxon>Actinomycetes</taxon>
        <taxon>Micrococcales</taxon>
        <taxon>Microbacteriaceae</taxon>
        <taxon>Leucobacter</taxon>
    </lineage>
</organism>
<gene>
    <name evidence="1" type="ORF">MUN78_06970</name>
</gene>